<protein>
    <submittedName>
        <fullName evidence="1">Uncharacterized protein</fullName>
    </submittedName>
</protein>
<dbReference type="GeneID" id="99664929"/>
<proteinExistence type="predicted"/>
<accession>A0A6P2LL62</accession>
<dbReference type="Proteomes" id="UP000494261">
    <property type="component" value="Unassembled WGS sequence"/>
</dbReference>
<sequence>MDLIEPKIRPVCDALNAIADVRTLWSCEGHASRPSRPYVVFEAPETIALQIHRMIGDGHAGGALNYWWNMTANFRENGQLQWLIEAPTIPGWHYLPIARRRIDAELRTFASLLNDRQWA</sequence>
<evidence type="ECO:0000313" key="1">
    <source>
        <dbReference type="EMBL" id="VWB72399.1"/>
    </source>
</evidence>
<dbReference type="AlphaFoldDB" id="A0A6P2LL62"/>
<reference evidence="1 2" key="1">
    <citation type="submission" date="2019-09" db="EMBL/GenBank/DDBJ databases">
        <authorList>
            <person name="Depoorter E."/>
        </authorList>
    </citation>
    <scope>NUCLEOTIDE SEQUENCE [LARGE SCALE GENOMIC DNA]</scope>
    <source>
        <strain evidence="1">LMG 13014</strain>
    </source>
</reference>
<dbReference type="RefSeq" id="WP_137962549.1">
    <property type="nucleotide sequence ID" value="NZ_CABVQC010000021.1"/>
</dbReference>
<organism evidence="1 2">
    <name type="scientific">Burkholderia aenigmatica</name>
    <dbReference type="NCBI Taxonomy" id="2015348"/>
    <lineage>
        <taxon>Bacteria</taxon>
        <taxon>Pseudomonadati</taxon>
        <taxon>Pseudomonadota</taxon>
        <taxon>Betaproteobacteria</taxon>
        <taxon>Burkholderiales</taxon>
        <taxon>Burkholderiaceae</taxon>
        <taxon>Burkholderia</taxon>
        <taxon>Burkholderia cepacia complex</taxon>
    </lineage>
</organism>
<evidence type="ECO:0000313" key="2">
    <source>
        <dbReference type="Proteomes" id="UP000494261"/>
    </source>
</evidence>
<gene>
    <name evidence="1" type="ORF">BLA13014_03291</name>
</gene>
<name>A0A6P2LL62_9BURK</name>
<dbReference type="EMBL" id="CABVQC010000021">
    <property type="protein sequence ID" value="VWB72399.1"/>
    <property type="molecule type" value="Genomic_DNA"/>
</dbReference>